<dbReference type="GO" id="GO:0008456">
    <property type="term" value="F:alpha-N-acetylgalactosaminidase activity"/>
    <property type="evidence" value="ECO:0007669"/>
    <property type="project" value="UniProtKB-EC"/>
</dbReference>
<dbReference type="GO" id="GO:0004557">
    <property type="term" value="F:alpha-galactosidase activity"/>
    <property type="evidence" value="ECO:0007669"/>
    <property type="project" value="TreeGrafter"/>
</dbReference>
<keyword evidence="7" id="KW-1185">Reference proteome</keyword>
<keyword evidence="4 6" id="KW-0326">Glycosidase</keyword>
<accession>A0A8B6CJB2</accession>
<dbReference type="GO" id="GO:0009311">
    <property type="term" value="P:oligosaccharide metabolic process"/>
    <property type="evidence" value="ECO:0007669"/>
    <property type="project" value="TreeGrafter"/>
</dbReference>
<dbReference type="Gene3D" id="2.60.40.1180">
    <property type="entry name" value="Golgi alpha-mannosidase II"/>
    <property type="match status" value="1"/>
</dbReference>
<dbReference type="InterPro" id="IPR013785">
    <property type="entry name" value="Aldolase_TIM"/>
</dbReference>
<organism evidence="6 7">
    <name type="scientific">Mytilus galloprovincialis</name>
    <name type="common">Mediterranean mussel</name>
    <dbReference type="NCBI Taxonomy" id="29158"/>
    <lineage>
        <taxon>Eukaryota</taxon>
        <taxon>Metazoa</taxon>
        <taxon>Spiralia</taxon>
        <taxon>Lophotrochozoa</taxon>
        <taxon>Mollusca</taxon>
        <taxon>Bivalvia</taxon>
        <taxon>Autobranchia</taxon>
        <taxon>Pteriomorphia</taxon>
        <taxon>Mytilida</taxon>
        <taxon>Mytiloidea</taxon>
        <taxon>Mytilidae</taxon>
        <taxon>Mytilinae</taxon>
        <taxon>Mytilus</taxon>
    </lineage>
</organism>
<sequence length="140" mass="15825">MGMWAMMASPLFMSVDLETIRPSSKGLLLNKMLLEINQDPLGVQGQRIWKFRKFEIWQRPLHKAHSYAIAVINSDNEGVPRTIKLSLSEFGVTGSPAFNVTDVFDGTSHGVAHVNDSFIYEVNPTGIYMVRLDPVMSWKR</sequence>
<keyword evidence="2" id="KW-1015">Disulfide bond</keyword>
<evidence type="ECO:0000259" key="5">
    <source>
        <dbReference type="Pfam" id="PF17450"/>
    </source>
</evidence>
<dbReference type="AlphaFoldDB" id="A0A8B6CJB2"/>
<dbReference type="PANTHER" id="PTHR11452:SF83">
    <property type="entry name" value="ALPHA-GALACTOSIDASE"/>
    <property type="match status" value="1"/>
</dbReference>
<evidence type="ECO:0000256" key="3">
    <source>
        <dbReference type="ARBA" id="ARBA00023180"/>
    </source>
</evidence>
<dbReference type="InterPro" id="IPR002241">
    <property type="entry name" value="Glyco_hydro_27"/>
</dbReference>
<dbReference type="Proteomes" id="UP000596742">
    <property type="component" value="Unassembled WGS sequence"/>
</dbReference>
<feature type="domain" description="Alpha galactosidase A C-terminal" evidence="5">
    <location>
        <begin position="42"/>
        <end position="126"/>
    </location>
</feature>
<evidence type="ECO:0000313" key="6">
    <source>
        <dbReference type="EMBL" id="VDI05431.1"/>
    </source>
</evidence>
<protein>
    <submittedName>
        <fullName evidence="6">Alpha-N-acetylgalactosaminidase</fullName>
        <ecNumber evidence="6">3.2.1.49</ecNumber>
    </submittedName>
</protein>
<dbReference type="GO" id="GO:0005737">
    <property type="term" value="C:cytoplasm"/>
    <property type="evidence" value="ECO:0007669"/>
    <property type="project" value="TreeGrafter"/>
</dbReference>
<dbReference type="Gene3D" id="3.20.20.70">
    <property type="entry name" value="Aldolase class I"/>
    <property type="match status" value="1"/>
</dbReference>
<dbReference type="SUPFAM" id="SSF51011">
    <property type="entry name" value="Glycosyl hydrolase domain"/>
    <property type="match status" value="1"/>
</dbReference>
<comment type="caution">
    <text evidence="6">The sequence shown here is derived from an EMBL/GenBank/DDBJ whole genome shotgun (WGS) entry which is preliminary data.</text>
</comment>
<dbReference type="PANTHER" id="PTHR11452">
    <property type="entry name" value="ALPHA-GALACTOSIDASE/ALPHA-N-ACETYLGALACTOSAMINIDASE"/>
    <property type="match status" value="1"/>
</dbReference>
<proteinExistence type="predicted"/>
<evidence type="ECO:0000256" key="1">
    <source>
        <dbReference type="ARBA" id="ARBA00022801"/>
    </source>
</evidence>
<evidence type="ECO:0000313" key="7">
    <source>
        <dbReference type="Proteomes" id="UP000596742"/>
    </source>
</evidence>
<reference evidence="6" key="1">
    <citation type="submission" date="2018-11" db="EMBL/GenBank/DDBJ databases">
        <authorList>
            <person name="Alioto T."/>
            <person name="Alioto T."/>
        </authorList>
    </citation>
    <scope>NUCLEOTIDE SEQUENCE</scope>
</reference>
<dbReference type="GO" id="GO:0016139">
    <property type="term" value="P:glycoside catabolic process"/>
    <property type="evidence" value="ECO:0007669"/>
    <property type="project" value="TreeGrafter"/>
</dbReference>
<name>A0A8B6CJB2_MYTGA</name>
<dbReference type="OrthoDB" id="5795902at2759"/>
<dbReference type="InterPro" id="IPR013780">
    <property type="entry name" value="Glyco_hydro_b"/>
</dbReference>
<dbReference type="Pfam" id="PF17450">
    <property type="entry name" value="Melibiase_2_C"/>
    <property type="match status" value="1"/>
</dbReference>
<keyword evidence="3" id="KW-0325">Glycoprotein</keyword>
<dbReference type="EC" id="3.2.1.49" evidence="6"/>
<keyword evidence="1 6" id="KW-0378">Hydrolase</keyword>
<dbReference type="InterPro" id="IPR035373">
    <property type="entry name" value="Melibiase/NAGA_C"/>
</dbReference>
<gene>
    <name evidence="6" type="ORF">MGAL_10B086417</name>
</gene>
<dbReference type="Pfam" id="PF16499">
    <property type="entry name" value="Melibiase_2"/>
    <property type="match status" value="1"/>
</dbReference>
<evidence type="ECO:0000256" key="4">
    <source>
        <dbReference type="ARBA" id="ARBA00023295"/>
    </source>
</evidence>
<evidence type="ECO:0000256" key="2">
    <source>
        <dbReference type="ARBA" id="ARBA00023157"/>
    </source>
</evidence>
<dbReference type="EMBL" id="UYJE01001816">
    <property type="protein sequence ID" value="VDI05431.1"/>
    <property type="molecule type" value="Genomic_DNA"/>
</dbReference>